<gene>
    <name evidence="5" type="ORF">B7R76_01055</name>
</gene>
<comment type="caution">
    <text evidence="5">The sequence shown here is derived from an EMBL/GenBank/DDBJ whole genome shotgun (WGS) entry which is preliminary data.</text>
</comment>
<dbReference type="Proteomes" id="UP000236394">
    <property type="component" value="Unassembled WGS sequence"/>
</dbReference>
<dbReference type="InterPro" id="IPR038594">
    <property type="entry name" value="SepF-like_sf"/>
</dbReference>
<evidence type="ECO:0000256" key="4">
    <source>
        <dbReference type="ARBA" id="ARBA00044936"/>
    </source>
</evidence>
<name>A0A2J8B448_9FIRM</name>
<evidence type="ECO:0000313" key="5">
    <source>
        <dbReference type="EMBL" id="PNH19504.1"/>
    </source>
</evidence>
<evidence type="ECO:0000256" key="2">
    <source>
        <dbReference type="ARBA" id="ARBA00023210"/>
    </source>
</evidence>
<dbReference type="InterPro" id="IPR023052">
    <property type="entry name" value="Cell_div_SepF"/>
</dbReference>
<comment type="function">
    <text evidence="4">Cell division protein that is part of the divisome complex and is recruited early to the Z-ring. Probably stimulates Z-ring formation, perhaps through the cross-linking of FtsZ protofilaments. Its function overlaps with FtsA.</text>
</comment>
<dbReference type="InterPro" id="IPR007561">
    <property type="entry name" value="Cell_div_SepF/SepF-rel"/>
</dbReference>
<protein>
    <submittedName>
        <fullName evidence="5">Cell division protein SepF</fullName>
    </submittedName>
</protein>
<dbReference type="GO" id="GO:0000917">
    <property type="term" value="P:division septum assembly"/>
    <property type="evidence" value="ECO:0007669"/>
    <property type="project" value="UniProtKB-KW"/>
</dbReference>
<keyword evidence="1 5" id="KW-0132">Cell division</keyword>
<keyword evidence="2" id="KW-0717">Septation</keyword>
<organism evidence="5 6">
    <name type="scientific">Mageeibacillus indolicus</name>
    <dbReference type="NCBI Taxonomy" id="884684"/>
    <lineage>
        <taxon>Bacteria</taxon>
        <taxon>Bacillati</taxon>
        <taxon>Bacillota</taxon>
        <taxon>Clostridia</taxon>
        <taxon>Eubacteriales</taxon>
        <taxon>Oscillospiraceae</taxon>
        <taxon>Mageeibacillus</taxon>
    </lineage>
</organism>
<proteinExistence type="predicted"/>
<evidence type="ECO:0000313" key="6">
    <source>
        <dbReference type="Proteomes" id="UP000236394"/>
    </source>
</evidence>
<dbReference type="PANTHER" id="PTHR35798:SF1">
    <property type="entry name" value="CELL DIVISION PROTEIN SEPF"/>
    <property type="match status" value="1"/>
</dbReference>
<dbReference type="AlphaFoldDB" id="A0A2J8B448"/>
<dbReference type="EMBL" id="NBZD01000001">
    <property type="protein sequence ID" value="PNH19504.1"/>
    <property type="molecule type" value="Genomic_DNA"/>
</dbReference>
<dbReference type="Pfam" id="PF04472">
    <property type="entry name" value="SepF"/>
    <property type="match status" value="1"/>
</dbReference>
<sequence>MAVSMTEVNNVYDEPVRSEKLTTRIFNRIKNTVFNDVDMEDNEHRPAYEVNVNAEDMRLNELPNRNAAWNRRSYRTNPTETEAAAPDTMYNHRIVSLQPYSLEAARNIIAQVRNNNSVICNFEGMDEKSSELAYCFISGGASALSAGFQQVSKYIFVLTPRSVVMINGMNEEEKRYRSENDMER</sequence>
<evidence type="ECO:0000256" key="3">
    <source>
        <dbReference type="ARBA" id="ARBA00023306"/>
    </source>
</evidence>
<dbReference type="PANTHER" id="PTHR35798">
    <property type="entry name" value="CELL DIVISION PROTEIN SEPF"/>
    <property type="match status" value="1"/>
</dbReference>
<evidence type="ECO:0000256" key="1">
    <source>
        <dbReference type="ARBA" id="ARBA00022618"/>
    </source>
</evidence>
<dbReference type="RefSeq" id="WP_012993609.1">
    <property type="nucleotide sequence ID" value="NZ_NBZD01000001.1"/>
</dbReference>
<accession>A0A2J8B448</accession>
<reference evidence="6" key="1">
    <citation type="submission" date="2017-04" db="EMBL/GenBank/DDBJ databases">
        <authorList>
            <person name="Bumgarner R.E."/>
            <person name="Fredricks D.N."/>
            <person name="Srinivasan S."/>
        </authorList>
    </citation>
    <scope>NUCLEOTIDE SEQUENCE [LARGE SCALE GENOMIC DNA]</scope>
    <source>
        <strain evidence="6">KA00405</strain>
    </source>
</reference>
<dbReference type="Gene3D" id="3.30.110.150">
    <property type="entry name" value="SepF-like protein"/>
    <property type="match status" value="1"/>
</dbReference>
<keyword evidence="3" id="KW-0131">Cell cycle</keyword>